<dbReference type="EMBL" id="CP064789">
    <property type="protein sequence ID" value="QSG10497.1"/>
    <property type="molecule type" value="Genomic_DNA"/>
</dbReference>
<dbReference type="AlphaFoldDB" id="A0A897NCS5"/>
<reference evidence="1" key="1">
    <citation type="submission" date="2020-11" db="EMBL/GenBank/DDBJ databases">
        <title>Carbohydrate-dependent, anaerobic sulfur respiration: A novel catabolism in halophilic archaea.</title>
        <authorList>
            <person name="Sorokin D.Y."/>
            <person name="Messina E."/>
            <person name="Smedile F."/>
            <person name="La Cono V."/>
            <person name="Hallsworth J.E."/>
            <person name="Yakimov M.M."/>
        </authorList>
    </citation>
    <scope>NUCLEOTIDE SEQUENCE</scope>
    <source>
        <strain evidence="1">HSR-Bgl</strain>
    </source>
</reference>
<evidence type="ECO:0000313" key="2">
    <source>
        <dbReference type="Proteomes" id="UP000663305"/>
    </source>
</evidence>
<accession>A0A897NCS5</accession>
<sequence length="56" mass="6220">MRAGFLVQLFRGAVRGHRRAPENVSRRLAMSSSTAIRSGAGRGIRSSRVYTFVRGR</sequence>
<protein>
    <submittedName>
        <fullName evidence="1">Uncharacterized protein</fullName>
    </submittedName>
</protein>
<dbReference type="Proteomes" id="UP000663305">
    <property type="component" value="Chromosome"/>
</dbReference>
<evidence type="ECO:0000313" key="1">
    <source>
        <dbReference type="EMBL" id="QSG10497.1"/>
    </source>
</evidence>
<proteinExistence type="predicted"/>
<name>A0A897NCS5_9EURY</name>
<gene>
    <name evidence="1" type="ORF">HSBGL_0051</name>
</gene>
<organism evidence="1 2">
    <name type="scientific">Halapricum desulfuricans</name>
    <dbReference type="NCBI Taxonomy" id="2841257"/>
    <lineage>
        <taxon>Archaea</taxon>
        <taxon>Methanobacteriati</taxon>
        <taxon>Methanobacteriota</taxon>
        <taxon>Stenosarchaea group</taxon>
        <taxon>Halobacteria</taxon>
        <taxon>Halobacteriales</taxon>
        <taxon>Haloarculaceae</taxon>
        <taxon>Halapricum</taxon>
    </lineage>
</organism>